<evidence type="ECO:0000313" key="1">
    <source>
        <dbReference type="EMBL" id="OGL86771.1"/>
    </source>
</evidence>
<name>A0A1F7V8J8_9BACT</name>
<protein>
    <submittedName>
        <fullName evidence="1">Uncharacterized protein</fullName>
    </submittedName>
</protein>
<dbReference type="AlphaFoldDB" id="A0A1F7V8J8"/>
<gene>
    <name evidence="1" type="ORF">A3I41_05540</name>
</gene>
<organism evidence="1 2">
    <name type="scientific">Candidatus Uhrbacteria bacterium RIFCSPLOWO2_02_FULL_48_18</name>
    <dbReference type="NCBI Taxonomy" id="1802408"/>
    <lineage>
        <taxon>Bacteria</taxon>
        <taxon>Candidatus Uhriibacteriota</taxon>
    </lineage>
</organism>
<evidence type="ECO:0000313" key="2">
    <source>
        <dbReference type="Proteomes" id="UP000176593"/>
    </source>
</evidence>
<reference evidence="1 2" key="1">
    <citation type="journal article" date="2016" name="Nat. Commun.">
        <title>Thousands of microbial genomes shed light on interconnected biogeochemical processes in an aquifer system.</title>
        <authorList>
            <person name="Anantharaman K."/>
            <person name="Brown C.T."/>
            <person name="Hug L.A."/>
            <person name="Sharon I."/>
            <person name="Castelle C.J."/>
            <person name="Probst A.J."/>
            <person name="Thomas B.C."/>
            <person name="Singh A."/>
            <person name="Wilkins M.J."/>
            <person name="Karaoz U."/>
            <person name="Brodie E.L."/>
            <person name="Williams K.H."/>
            <person name="Hubbard S.S."/>
            <person name="Banfield J.F."/>
        </authorList>
    </citation>
    <scope>NUCLEOTIDE SEQUENCE [LARGE SCALE GENOMIC DNA]</scope>
</reference>
<accession>A0A1F7V8J8</accession>
<proteinExistence type="predicted"/>
<comment type="caution">
    <text evidence="1">The sequence shown here is derived from an EMBL/GenBank/DDBJ whole genome shotgun (WGS) entry which is preliminary data.</text>
</comment>
<dbReference type="Proteomes" id="UP000176593">
    <property type="component" value="Unassembled WGS sequence"/>
</dbReference>
<dbReference type="EMBL" id="MGEQ01000006">
    <property type="protein sequence ID" value="OGL86771.1"/>
    <property type="molecule type" value="Genomic_DNA"/>
</dbReference>
<sequence length="131" mass="15256">MRKQAVTLETISNTLVCIQENAVKVQKTLADMQVSIDSRFDKMDRRFDLLESNVEDNTTSIQYLIRDGIMRVECEEMIDRKLREQLEPMESRILSAFDHFLGQHTMLKEEVISNRYRLGVIEKTMGLSNAL</sequence>